<feature type="compositionally biased region" description="Polar residues" evidence="6">
    <location>
        <begin position="195"/>
        <end position="214"/>
    </location>
</feature>
<feature type="compositionally biased region" description="Polar residues" evidence="6">
    <location>
        <begin position="342"/>
        <end position="355"/>
    </location>
</feature>
<feature type="compositionally biased region" description="Basic and acidic residues" evidence="6">
    <location>
        <begin position="166"/>
        <end position="191"/>
    </location>
</feature>
<accession>A0A812J4S7</accession>
<feature type="domain" description="Replication protein A OB" evidence="8">
    <location>
        <begin position="610"/>
        <end position="700"/>
    </location>
</feature>
<keyword evidence="2" id="KW-0479">Metal-binding</keyword>
<dbReference type="InterPro" id="IPR031657">
    <property type="entry name" value="REPA_OB_2"/>
</dbReference>
<evidence type="ECO:0000256" key="2">
    <source>
        <dbReference type="ARBA" id="ARBA00022723"/>
    </source>
</evidence>
<evidence type="ECO:0000259" key="7">
    <source>
        <dbReference type="Pfam" id="PF08646"/>
    </source>
</evidence>
<feature type="compositionally biased region" description="Polar residues" evidence="6">
    <location>
        <begin position="225"/>
        <end position="251"/>
    </location>
</feature>
<evidence type="ECO:0000313" key="9">
    <source>
        <dbReference type="EMBL" id="CAE7196866.1"/>
    </source>
</evidence>
<keyword evidence="5" id="KW-0238">DNA-binding</keyword>
<keyword evidence="10" id="KW-1185">Reference proteome</keyword>
<feature type="compositionally biased region" description="Polar residues" evidence="6">
    <location>
        <begin position="471"/>
        <end position="481"/>
    </location>
</feature>
<dbReference type="PANTHER" id="PTHR47165:SF4">
    <property type="entry name" value="OS03G0429900 PROTEIN"/>
    <property type="match status" value="1"/>
</dbReference>
<name>A0A812J4S7_9DINO</name>
<sequence>MQMQHGTIQLLLEGHEWINQRPVLQVLKKHPSFTTGTGTLYTLADADGTIDANVTASANAAGLGDAVELLAWDAQRCQDSTMLHVQNWVVRAASGAPGTGPEDLRRAPTPLRHPQPTSFAVDASHGPGPGPGPGPGQFAENPYSRQFGQDGRQFGQDSYYVSLSQDPEREATERRNSPAEPLAQREPEAPRSGHHGTTASTYSWQPSSVPQGARTQCPPEAMAGQTDQSNLQVPQHSLHSFSDPQSWQSGSPCRANRGSAQQLAGEPGLPPAHWPSDQAAPQMQNQQQTWPQHGALQFEAPWGAPPGGPRHGPGAHGTQQSAPHAPHSISQAAQAVRPGTPTGVQQHSMLENSPSRVAPAIGGAGLPPAHWTSDQAAPQMQNQQQTWPQHGALQFEAPWGAPPGGPRHGPGAHGTQQSAPHAPHAPQSISQAAQAVRPGTPTGVQQHSMLNNSPSRVAPATGAVNYDGAPPSSTRFSTQADRNKSSWTINGLSSYKGTNWRLLARVTKKTLKRKFKKPEREGQLFNVDLMDKEGTETRATFFNQAADKFFDVLQDGQMFVFSGGRVKSGDKRFHSFDVEITFDEKAAIEPEVDTGEVPKLAIEPLESLACLESQEEKALVDLVAVIVEAPAPFEFTRKDSSQSRRQNLTLLDDSGVSCNLTLWEEFCSPDWQVGSVLLIKRAAVSNFGGKSLNSKAASQFLQGDQAFGIHQRAEQLSRWYQEHGAAALATARPLSESRRPAMLQTIEEMKADAVSLESPGADLGPEGRAEGGRPLQKYHTLSPVTVSAIPHEKPSFYMACAEEVPDDKREGRMRACNKKMEPAGNSWTCTAGHSCQEPTARWICYFSVSDHTGTQSMSSFDDVGQVLMGCK</sequence>
<feature type="compositionally biased region" description="Low complexity" evidence="6">
    <location>
        <begin position="278"/>
        <end position="292"/>
    </location>
</feature>
<dbReference type="Pfam" id="PF08646">
    <property type="entry name" value="Rep_fac-A_C"/>
    <property type="match status" value="1"/>
</dbReference>
<dbReference type="InterPro" id="IPR012340">
    <property type="entry name" value="NA-bd_OB-fold"/>
</dbReference>
<evidence type="ECO:0000313" key="10">
    <source>
        <dbReference type="Proteomes" id="UP000604046"/>
    </source>
</evidence>
<evidence type="ECO:0000256" key="5">
    <source>
        <dbReference type="ARBA" id="ARBA00023125"/>
    </source>
</evidence>
<feature type="compositionally biased region" description="Low complexity" evidence="6">
    <location>
        <begin position="358"/>
        <end position="389"/>
    </location>
</feature>
<dbReference type="InterPro" id="IPR013955">
    <property type="entry name" value="Rep_factor-A_C"/>
</dbReference>
<dbReference type="Proteomes" id="UP000604046">
    <property type="component" value="Unassembled WGS sequence"/>
</dbReference>
<dbReference type="GO" id="GO:0003677">
    <property type="term" value="F:DNA binding"/>
    <property type="evidence" value="ECO:0007669"/>
    <property type="project" value="UniProtKB-KW"/>
</dbReference>
<dbReference type="AlphaFoldDB" id="A0A812J4S7"/>
<comment type="similarity">
    <text evidence="1">Belongs to the replication factor A protein 1 family.</text>
</comment>
<dbReference type="EMBL" id="CAJNDS010000354">
    <property type="protein sequence ID" value="CAE7196866.1"/>
    <property type="molecule type" value="Genomic_DNA"/>
</dbReference>
<dbReference type="CDD" id="cd04475">
    <property type="entry name" value="RPA1_DBD_B"/>
    <property type="match status" value="1"/>
</dbReference>
<protein>
    <submittedName>
        <fullName evidence="9">RPA1C protein</fullName>
    </submittedName>
</protein>
<evidence type="ECO:0000256" key="1">
    <source>
        <dbReference type="ARBA" id="ARBA00005690"/>
    </source>
</evidence>
<feature type="compositionally biased region" description="Low complexity" evidence="6">
    <location>
        <begin position="144"/>
        <end position="158"/>
    </location>
</feature>
<evidence type="ECO:0000259" key="8">
    <source>
        <dbReference type="Pfam" id="PF16900"/>
    </source>
</evidence>
<keyword evidence="3" id="KW-0863">Zinc-finger</keyword>
<feature type="non-terminal residue" evidence="9">
    <location>
        <position position="1"/>
    </location>
</feature>
<gene>
    <name evidence="9" type="primary">RPA1C</name>
    <name evidence="9" type="ORF">SNAT2548_LOCUS5533</name>
</gene>
<reference evidence="9" key="1">
    <citation type="submission" date="2021-02" db="EMBL/GenBank/DDBJ databases">
        <authorList>
            <person name="Dougan E. K."/>
            <person name="Rhodes N."/>
            <person name="Thang M."/>
            <person name="Chan C."/>
        </authorList>
    </citation>
    <scope>NUCLEOTIDE SEQUENCE</scope>
</reference>
<organism evidence="9 10">
    <name type="scientific">Symbiodinium natans</name>
    <dbReference type="NCBI Taxonomy" id="878477"/>
    <lineage>
        <taxon>Eukaryota</taxon>
        <taxon>Sar</taxon>
        <taxon>Alveolata</taxon>
        <taxon>Dinophyceae</taxon>
        <taxon>Suessiales</taxon>
        <taxon>Symbiodiniaceae</taxon>
        <taxon>Symbiodinium</taxon>
    </lineage>
</organism>
<dbReference type="PANTHER" id="PTHR47165">
    <property type="entry name" value="OS03G0429900 PROTEIN"/>
    <property type="match status" value="1"/>
</dbReference>
<dbReference type="Pfam" id="PF16900">
    <property type="entry name" value="REPA_OB_2"/>
    <property type="match status" value="1"/>
</dbReference>
<keyword evidence="4" id="KW-0862">Zinc</keyword>
<proteinExistence type="inferred from homology"/>
<feature type="compositionally biased region" description="Polar residues" evidence="6">
    <location>
        <begin position="442"/>
        <end position="455"/>
    </location>
</feature>
<dbReference type="Gene3D" id="2.40.50.140">
    <property type="entry name" value="Nucleic acid-binding proteins"/>
    <property type="match status" value="3"/>
</dbReference>
<dbReference type="OrthoDB" id="1751331at2759"/>
<comment type="caution">
    <text evidence="9">The sequence shown here is derived from an EMBL/GenBank/DDBJ whole genome shotgun (WGS) entry which is preliminary data.</text>
</comment>
<evidence type="ECO:0000256" key="4">
    <source>
        <dbReference type="ARBA" id="ARBA00022833"/>
    </source>
</evidence>
<evidence type="ECO:0000256" key="6">
    <source>
        <dbReference type="SAM" id="MobiDB-lite"/>
    </source>
</evidence>
<feature type="domain" description="Replication factor A C-terminal" evidence="7">
    <location>
        <begin position="785"/>
        <end position="871"/>
    </location>
</feature>
<evidence type="ECO:0000256" key="3">
    <source>
        <dbReference type="ARBA" id="ARBA00022771"/>
    </source>
</evidence>
<feature type="region of interest" description="Disordered" evidence="6">
    <location>
        <begin position="93"/>
        <end position="481"/>
    </location>
</feature>
<dbReference type="SUPFAM" id="SSF50249">
    <property type="entry name" value="Nucleic acid-binding proteins"/>
    <property type="match status" value="3"/>
</dbReference>
<dbReference type="CDD" id="cd04474">
    <property type="entry name" value="RPA1_DBD_A"/>
    <property type="match status" value="1"/>
</dbReference>
<dbReference type="GO" id="GO:0008270">
    <property type="term" value="F:zinc ion binding"/>
    <property type="evidence" value="ECO:0007669"/>
    <property type="project" value="UniProtKB-KW"/>
</dbReference>
<dbReference type="FunFam" id="2.40.50.140:FF:000041">
    <property type="entry name" value="Replication protein A subunit"/>
    <property type="match status" value="1"/>
</dbReference>
<feature type="compositionally biased region" description="Polar residues" evidence="6">
    <location>
        <begin position="318"/>
        <end position="333"/>
    </location>
</feature>